<dbReference type="PANTHER" id="PTHR11814">
    <property type="entry name" value="SULFATE TRANSPORTER"/>
    <property type="match status" value="1"/>
</dbReference>
<dbReference type="KEGG" id="mbr:MONBRDRAFT_25685"/>
<dbReference type="InterPro" id="IPR001902">
    <property type="entry name" value="SLC26A/SulP_fam"/>
</dbReference>
<evidence type="ECO:0000313" key="8">
    <source>
        <dbReference type="Proteomes" id="UP000001357"/>
    </source>
</evidence>
<dbReference type="RefSeq" id="XP_001746198.1">
    <property type="nucleotide sequence ID" value="XM_001746146.1"/>
</dbReference>
<dbReference type="CDD" id="cd07042">
    <property type="entry name" value="STAS_SulP_like_sulfate_transporter"/>
    <property type="match status" value="1"/>
</dbReference>
<dbReference type="STRING" id="81824.A9V046"/>
<reference evidence="7 8" key="1">
    <citation type="journal article" date="2008" name="Nature">
        <title>The genome of the choanoflagellate Monosiga brevicollis and the origin of metazoans.</title>
        <authorList>
            <consortium name="JGI Sequencing"/>
            <person name="King N."/>
            <person name="Westbrook M.J."/>
            <person name="Young S.L."/>
            <person name="Kuo A."/>
            <person name="Abedin M."/>
            <person name="Chapman J."/>
            <person name="Fairclough S."/>
            <person name="Hellsten U."/>
            <person name="Isogai Y."/>
            <person name="Letunic I."/>
            <person name="Marr M."/>
            <person name="Pincus D."/>
            <person name="Putnam N."/>
            <person name="Rokas A."/>
            <person name="Wright K.J."/>
            <person name="Zuzow R."/>
            <person name="Dirks W."/>
            <person name="Good M."/>
            <person name="Goodstein D."/>
            <person name="Lemons D."/>
            <person name="Li W."/>
            <person name="Lyons J.B."/>
            <person name="Morris A."/>
            <person name="Nichols S."/>
            <person name="Richter D.J."/>
            <person name="Salamov A."/>
            <person name="Bork P."/>
            <person name="Lim W.A."/>
            <person name="Manning G."/>
            <person name="Miller W.T."/>
            <person name="McGinnis W."/>
            <person name="Shapiro H."/>
            <person name="Tjian R."/>
            <person name="Grigoriev I.V."/>
            <person name="Rokhsar D."/>
        </authorList>
    </citation>
    <scope>NUCLEOTIDE SEQUENCE [LARGE SCALE GENOMIC DNA]</scope>
    <source>
        <strain evidence="8">MX1 / ATCC 50154</strain>
    </source>
</reference>
<dbReference type="InterPro" id="IPR036513">
    <property type="entry name" value="STAS_dom_sf"/>
</dbReference>
<dbReference type="eggNOG" id="KOG0236">
    <property type="taxonomic scope" value="Eukaryota"/>
</dbReference>
<keyword evidence="8" id="KW-1185">Reference proteome</keyword>
<feature type="transmembrane region" description="Helical" evidence="5">
    <location>
        <begin position="310"/>
        <end position="330"/>
    </location>
</feature>
<dbReference type="Pfam" id="PF01740">
    <property type="entry name" value="STAS"/>
    <property type="match status" value="1"/>
</dbReference>
<accession>A9V046</accession>
<dbReference type="Gene3D" id="3.30.750.24">
    <property type="entry name" value="STAS domain"/>
    <property type="match status" value="1"/>
</dbReference>
<evidence type="ECO:0000256" key="2">
    <source>
        <dbReference type="ARBA" id="ARBA00022692"/>
    </source>
</evidence>
<proteinExistence type="predicted"/>
<evidence type="ECO:0000256" key="5">
    <source>
        <dbReference type="SAM" id="Phobius"/>
    </source>
</evidence>
<feature type="transmembrane region" description="Helical" evidence="5">
    <location>
        <begin position="337"/>
        <end position="357"/>
    </location>
</feature>
<evidence type="ECO:0000256" key="4">
    <source>
        <dbReference type="ARBA" id="ARBA00023136"/>
    </source>
</evidence>
<dbReference type="FunCoup" id="A9V046">
    <property type="interactions" value="259"/>
</dbReference>
<dbReference type="InterPro" id="IPR002645">
    <property type="entry name" value="STAS_dom"/>
</dbReference>
<feature type="transmembrane region" description="Helical" evidence="5">
    <location>
        <begin position="143"/>
        <end position="161"/>
    </location>
</feature>
<feature type="transmembrane region" description="Helical" evidence="5">
    <location>
        <begin position="244"/>
        <end position="267"/>
    </location>
</feature>
<feature type="transmembrane region" description="Helical" evidence="5">
    <location>
        <begin position="527"/>
        <end position="547"/>
    </location>
</feature>
<keyword evidence="3 5" id="KW-1133">Transmembrane helix</keyword>
<dbReference type="NCBIfam" id="TIGR00815">
    <property type="entry name" value="sulP"/>
    <property type="match status" value="1"/>
</dbReference>
<dbReference type="Pfam" id="PF00916">
    <property type="entry name" value="Sulfate_transp"/>
    <property type="match status" value="1"/>
</dbReference>
<dbReference type="GO" id="GO:1902476">
    <property type="term" value="P:chloride transmembrane transport"/>
    <property type="evidence" value="ECO:0000318"/>
    <property type="project" value="GO_Central"/>
</dbReference>
<evidence type="ECO:0000313" key="7">
    <source>
        <dbReference type="EMBL" id="EDQ89093.1"/>
    </source>
</evidence>
<dbReference type="SUPFAM" id="SSF52091">
    <property type="entry name" value="SpoIIaa-like"/>
    <property type="match status" value="1"/>
</dbReference>
<protein>
    <recommendedName>
        <fullName evidence="6">STAS domain-containing protein</fullName>
    </recommendedName>
</protein>
<feature type="transmembrane region" description="Helical" evidence="5">
    <location>
        <begin position="57"/>
        <end position="78"/>
    </location>
</feature>
<feature type="transmembrane region" description="Helical" evidence="5">
    <location>
        <begin position="19"/>
        <end position="37"/>
    </location>
</feature>
<name>A9V046_MONBE</name>
<keyword evidence="2 5" id="KW-0812">Transmembrane</keyword>
<dbReference type="AlphaFoldDB" id="A9V046"/>
<dbReference type="GO" id="GO:0015116">
    <property type="term" value="F:sulfate transmembrane transporter activity"/>
    <property type="evidence" value="ECO:0000318"/>
    <property type="project" value="GO_Central"/>
</dbReference>
<evidence type="ECO:0000259" key="6">
    <source>
        <dbReference type="PROSITE" id="PS50801"/>
    </source>
</evidence>
<feature type="transmembrane region" description="Helical" evidence="5">
    <location>
        <begin position="90"/>
        <end position="112"/>
    </location>
</feature>
<feature type="transmembrane region" description="Helical" evidence="5">
    <location>
        <begin position="279"/>
        <end position="298"/>
    </location>
</feature>
<dbReference type="EMBL" id="CH991552">
    <property type="protein sequence ID" value="EDQ89093.1"/>
    <property type="molecule type" value="Genomic_DNA"/>
</dbReference>
<sequence>MVVPQALAYASIAGLPSQYGLYASFMGCFVYVLLGSSKDITLGPTAIMSLLTAKSSQQVGGVTVPAHAIFLSFMAGVFQVGMGILRLGFLVDFISFPVINGFTTSAAITIGFGQVKSLFGLHGVRRPFLECVHDTFAGLDKTIMLDLGVGCAGFLILMLLKEWKARHDKKAGAVAKIAWFLGTARNAVVVILAGLFAYGMLKGQVVQPCHKKGPFDRSCITVVGDLPGGLPSLEAPDLGLAGDLISSAFVCAMIGYLESIAIGKAFARQNNYKIDQSQELVAIGGANILSSFFQSYPITGSFSRTAVNSASGVHTPLGGSITGLVVILALQYMTSLFYYIPQSALASIIISSVVTMVDYESPIIMWKVNPIDLIPYLLSFWLCLILDIKYGILAGVAANVCIVMYFTARPGHDLLQRSLIPGGTNNYEPTKYYAGMVEHLPNGVAVIRLNGDLFFPGVANLKDMIEELHAEVKFKALVLDFAHVQHIDFTAATGMLEIVELLQGVDATIAVCNLHIDVSQVLSRNGALGAVVVCIVRRAAIVCWAMFTVTNHMEHT</sequence>
<feature type="transmembrane region" description="Helical" evidence="5">
    <location>
        <begin position="377"/>
        <end position="408"/>
    </location>
</feature>
<dbReference type="GeneID" id="5891334"/>
<dbReference type="GO" id="GO:1902358">
    <property type="term" value="P:sulfate transmembrane transport"/>
    <property type="evidence" value="ECO:0000318"/>
    <property type="project" value="GO_Central"/>
</dbReference>
<comment type="subcellular location">
    <subcellularLocation>
        <location evidence="1">Membrane</location>
        <topology evidence="1">Multi-pass membrane protein</topology>
    </subcellularLocation>
</comment>
<keyword evidence="4 5" id="KW-0472">Membrane</keyword>
<evidence type="ECO:0000256" key="3">
    <source>
        <dbReference type="ARBA" id="ARBA00022989"/>
    </source>
</evidence>
<dbReference type="InterPro" id="IPR011547">
    <property type="entry name" value="SLC26A/SulP_dom"/>
</dbReference>
<organism evidence="7 8">
    <name type="scientific">Monosiga brevicollis</name>
    <name type="common">Choanoflagellate</name>
    <dbReference type="NCBI Taxonomy" id="81824"/>
    <lineage>
        <taxon>Eukaryota</taxon>
        <taxon>Choanoflagellata</taxon>
        <taxon>Craspedida</taxon>
        <taxon>Salpingoecidae</taxon>
        <taxon>Monosiga</taxon>
    </lineage>
</organism>
<dbReference type="Proteomes" id="UP000001357">
    <property type="component" value="Unassembled WGS sequence"/>
</dbReference>
<dbReference type="OMA" id="TGPMSVT"/>
<feature type="domain" description="STAS" evidence="6">
    <location>
        <begin position="442"/>
        <end position="526"/>
    </location>
</feature>
<evidence type="ECO:0000256" key="1">
    <source>
        <dbReference type="ARBA" id="ARBA00004141"/>
    </source>
</evidence>
<dbReference type="InParanoid" id="A9V046"/>
<gene>
    <name evidence="7" type="ORF">MONBRDRAFT_25685</name>
</gene>
<feature type="transmembrane region" description="Helical" evidence="5">
    <location>
        <begin position="173"/>
        <end position="198"/>
    </location>
</feature>
<dbReference type="GO" id="GO:0005886">
    <property type="term" value="C:plasma membrane"/>
    <property type="evidence" value="ECO:0000318"/>
    <property type="project" value="GO_Central"/>
</dbReference>
<dbReference type="PROSITE" id="PS50801">
    <property type="entry name" value="STAS"/>
    <property type="match status" value="1"/>
</dbReference>